<organism evidence="2 3">
    <name type="scientific">Setomelanomma holmii</name>
    <dbReference type="NCBI Taxonomy" id="210430"/>
    <lineage>
        <taxon>Eukaryota</taxon>
        <taxon>Fungi</taxon>
        <taxon>Dikarya</taxon>
        <taxon>Ascomycota</taxon>
        <taxon>Pezizomycotina</taxon>
        <taxon>Dothideomycetes</taxon>
        <taxon>Pleosporomycetidae</taxon>
        <taxon>Pleosporales</taxon>
        <taxon>Pleosporineae</taxon>
        <taxon>Phaeosphaeriaceae</taxon>
        <taxon>Setomelanomma</taxon>
    </lineage>
</organism>
<feature type="domain" description="Carboxymuconolactone decarboxylase-like" evidence="1">
    <location>
        <begin position="165"/>
        <end position="237"/>
    </location>
</feature>
<dbReference type="SUPFAM" id="SSF69118">
    <property type="entry name" value="AhpD-like"/>
    <property type="match status" value="1"/>
</dbReference>
<dbReference type="GO" id="GO:0051920">
    <property type="term" value="F:peroxiredoxin activity"/>
    <property type="evidence" value="ECO:0007669"/>
    <property type="project" value="InterPro"/>
</dbReference>
<dbReference type="AlphaFoldDB" id="A0A9P4H4G2"/>
<dbReference type="OrthoDB" id="10250730at2759"/>
<dbReference type="Pfam" id="PF02627">
    <property type="entry name" value="CMD"/>
    <property type="match status" value="2"/>
</dbReference>
<dbReference type="InterPro" id="IPR003779">
    <property type="entry name" value="CMD-like"/>
</dbReference>
<feature type="domain" description="Carboxymuconolactone decarboxylase-like" evidence="1">
    <location>
        <begin position="49"/>
        <end position="101"/>
    </location>
</feature>
<dbReference type="Gene3D" id="1.20.1290.10">
    <property type="entry name" value="AhpD-like"/>
    <property type="match status" value="1"/>
</dbReference>
<accession>A0A9P4H4G2</accession>
<evidence type="ECO:0000313" key="2">
    <source>
        <dbReference type="EMBL" id="KAF2027319.1"/>
    </source>
</evidence>
<evidence type="ECO:0000259" key="1">
    <source>
        <dbReference type="Pfam" id="PF02627"/>
    </source>
</evidence>
<proteinExistence type="predicted"/>
<dbReference type="InterPro" id="IPR029032">
    <property type="entry name" value="AhpD-like"/>
</dbReference>
<dbReference type="PANTHER" id="PTHR33930:SF2">
    <property type="entry name" value="BLR3452 PROTEIN"/>
    <property type="match status" value="1"/>
</dbReference>
<comment type="caution">
    <text evidence="2">The sequence shown here is derived from an EMBL/GenBank/DDBJ whole genome shotgun (WGS) entry which is preliminary data.</text>
</comment>
<gene>
    <name evidence="2" type="ORF">EK21DRAFT_102629</name>
</gene>
<evidence type="ECO:0000313" key="3">
    <source>
        <dbReference type="Proteomes" id="UP000799777"/>
    </source>
</evidence>
<reference evidence="2" key="1">
    <citation type="journal article" date="2020" name="Stud. Mycol.">
        <title>101 Dothideomycetes genomes: a test case for predicting lifestyles and emergence of pathogens.</title>
        <authorList>
            <person name="Haridas S."/>
            <person name="Albert R."/>
            <person name="Binder M."/>
            <person name="Bloem J."/>
            <person name="Labutti K."/>
            <person name="Salamov A."/>
            <person name="Andreopoulos B."/>
            <person name="Baker S."/>
            <person name="Barry K."/>
            <person name="Bills G."/>
            <person name="Bluhm B."/>
            <person name="Cannon C."/>
            <person name="Castanera R."/>
            <person name="Culley D."/>
            <person name="Daum C."/>
            <person name="Ezra D."/>
            <person name="Gonzalez J."/>
            <person name="Henrissat B."/>
            <person name="Kuo A."/>
            <person name="Liang C."/>
            <person name="Lipzen A."/>
            <person name="Lutzoni F."/>
            <person name="Magnuson J."/>
            <person name="Mondo S."/>
            <person name="Nolan M."/>
            <person name="Ohm R."/>
            <person name="Pangilinan J."/>
            <person name="Park H.-J."/>
            <person name="Ramirez L."/>
            <person name="Alfaro M."/>
            <person name="Sun H."/>
            <person name="Tritt A."/>
            <person name="Yoshinaga Y."/>
            <person name="Zwiers L.-H."/>
            <person name="Turgeon B."/>
            <person name="Goodwin S."/>
            <person name="Spatafora J."/>
            <person name="Crous P."/>
            <person name="Grigoriev I."/>
        </authorList>
    </citation>
    <scope>NUCLEOTIDE SEQUENCE</scope>
    <source>
        <strain evidence="2">CBS 110217</strain>
    </source>
</reference>
<sequence length="258" mass="28737">MSLTPEQEKLKEDFNASFGPAAFDEGWNRMLKHAPDMFASSVRLTSVPRKRGALSPKIQSLVSIAVSAASTYLHIPSIHRHTKAALANGATKAEIIEVLSLTSTLGIHACTTGVPILFEVLEEQGKPMPKGMEGMSKEQWAMREDFEKKRGYWNTLWEEFLRLSPEFFDAYTEFSSVPWINEGGRGLLEPKVKELIYCAFDTAATHMYQPGLKLHMRNVLNYGGTAEEIMEVMELATLLSISTIDVGLIVLETVLANQ</sequence>
<name>A0A9P4H4G2_9PLEO</name>
<protein>
    <submittedName>
        <fullName evidence="2">AhpD-like protein</fullName>
    </submittedName>
</protein>
<dbReference type="EMBL" id="ML978228">
    <property type="protein sequence ID" value="KAF2027319.1"/>
    <property type="molecule type" value="Genomic_DNA"/>
</dbReference>
<dbReference type="Proteomes" id="UP000799777">
    <property type="component" value="Unassembled WGS sequence"/>
</dbReference>
<keyword evidence="3" id="KW-1185">Reference proteome</keyword>
<dbReference type="PANTHER" id="PTHR33930">
    <property type="entry name" value="ALKYL HYDROPEROXIDE REDUCTASE AHPD"/>
    <property type="match status" value="1"/>
</dbReference>